<accession>A0A1W9ZAF4</accession>
<evidence type="ECO:0000313" key="3">
    <source>
        <dbReference type="Proteomes" id="UP000192707"/>
    </source>
</evidence>
<dbReference type="InterPro" id="IPR029058">
    <property type="entry name" value="AB_hydrolase_fold"/>
</dbReference>
<dbReference type="AlphaFoldDB" id="A0A1W9ZAF4"/>
<sequence>MMNAAQVTPAPGKPALLLSAYDLADVGYALEEFFVSATASCYAPVGEPSPDGRWDVTASGSADYTTRIVALTPSDPGRFNGTVLVEWLNVSGGIDAAAVWMMAHREIVRAGYAYVAVSAQRVGVEGGESLLGADMSLKSQDPQRYAALHHPGDAFSYDIFAQVGRLLNSGDHGVILRGLPARRVIAVGESQSAMFLTTYINAVDPLTSAYDGFLVHSRFGPAAPLDGGSIFAETVARQAVPFRPDLRVPLLTVVTETDVFGGPRDGYYFARQLDNDRLRVWEIAGAAHADNYTIQVAFIDSGSAPLEALVAGYAPTDVLMGQQLAHYINFGPQHHYVVQAAIAALNAWVVTGEPAPRADPLEVRESAGPQPVLDGNGIARGGIRTPWVDVPTAATSGLGGQESVMSAIFGSGNPFDANIIRRLYPGGCAEYLDSFTAALDAAIGSGFILAADRAEILQLAAATYPGEPA</sequence>
<dbReference type="InterPro" id="IPR045394">
    <property type="entry name" value="Abhydrolase_dom"/>
</dbReference>
<comment type="caution">
    <text evidence="2">The sequence shown here is derived from an EMBL/GenBank/DDBJ whole genome shotgun (WGS) entry which is preliminary data.</text>
</comment>
<dbReference type="RefSeq" id="WP_083066219.1">
    <property type="nucleotide sequence ID" value="NZ_MVHG01000066.1"/>
</dbReference>
<organism evidence="2 3">
    <name type="scientific">Mycobacterium arosiense ATCC BAA-1401 = DSM 45069</name>
    <dbReference type="NCBI Taxonomy" id="1265311"/>
    <lineage>
        <taxon>Bacteria</taxon>
        <taxon>Bacillati</taxon>
        <taxon>Actinomycetota</taxon>
        <taxon>Actinomycetes</taxon>
        <taxon>Mycobacteriales</taxon>
        <taxon>Mycobacteriaceae</taxon>
        <taxon>Mycobacterium</taxon>
        <taxon>Mycobacterium avium complex (MAC)</taxon>
    </lineage>
</organism>
<reference evidence="2 3" key="1">
    <citation type="submission" date="2016-12" db="EMBL/GenBank/DDBJ databases">
        <title>The new phylogeny of genus Mycobacterium.</title>
        <authorList>
            <person name="Tortoli E."/>
            <person name="Trovato A."/>
            <person name="Cirillo D.M."/>
        </authorList>
    </citation>
    <scope>NUCLEOTIDE SEQUENCE [LARGE SCALE GENOMIC DNA]</scope>
    <source>
        <strain evidence="2 3">DSM 45069</strain>
    </source>
</reference>
<dbReference type="Pfam" id="PF20091">
    <property type="entry name" value="Abhydrolase_10"/>
    <property type="match status" value="1"/>
</dbReference>
<feature type="domain" description="Alpha/beta hydrolase" evidence="1">
    <location>
        <begin position="17"/>
        <end position="457"/>
    </location>
</feature>
<evidence type="ECO:0000259" key="1">
    <source>
        <dbReference type="Pfam" id="PF20091"/>
    </source>
</evidence>
<evidence type="ECO:0000313" key="2">
    <source>
        <dbReference type="EMBL" id="ORA10276.1"/>
    </source>
</evidence>
<dbReference type="Gene3D" id="3.40.50.1820">
    <property type="entry name" value="alpha/beta hydrolase"/>
    <property type="match status" value="1"/>
</dbReference>
<proteinExistence type="predicted"/>
<protein>
    <recommendedName>
        <fullName evidence="1">Alpha/beta hydrolase domain-containing protein</fullName>
    </recommendedName>
</protein>
<name>A0A1W9ZAF4_MYCAI</name>
<dbReference type="Proteomes" id="UP000192707">
    <property type="component" value="Unassembled WGS sequence"/>
</dbReference>
<dbReference type="OrthoDB" id="1971292at2"/>
<gene>
    <name evidence="2" type="ORF">BST14_20600</name>
</gene>
<dbReference type="EMBL" id="MVHG01000066">
    <property type="protein sequence ID" value="ORA10276.1"/>
    <property type="molecule type" value="Genomic_DNA"/>
</dbReference>
<dbReference type="SUPFAM" id="SSF53474">
    <property type="entry name" value="alpha/beta-Hydrolases"/>
    <property type="match status" value="1"/>
</dbReference>
<keyword evidence="3" id="KW-1185">Reference proteome</keyword>